<dbReference type="GO" id="GO:0006275">
    <property type="term" value="P:regulation of DNA replication"/>
    <property type="evidence" value="ECO:0007669"/>
    <property type="project" value="UniProtKB-UniRule"/>
</dbReference>
<dbReference type="GO" id="GO:0003688">
    <property type="term" value="F:DNA replication origin binding"/>
    <property type="evidence" value="ECO:0007669"/>
    <property type="project" value="UniProtKB-UniRule"/>
</dbReference>
<protein>
    <recommendedName>
        <fullName evidence="8 9">Chromosomal replication initiator protein DnaA</fullName>
    </recommendedName>
</protein>
<gene>
    <name evidence="8" type="primary">dnaA</name>
    <name evidence="14" type="ORF">A2V68_00675</name>
</gene>
<evidence type="ECO:0000256" key="4">
    <source>
        <dbReference type="ARBA" id="ARBA00022741"/>
    </source>
</evidence>
<dbReference type="AlphaFoldDB" id="A0A1F4NS32"/>
<feature type="region of interest" description="Domain IV, binds dsDNA" evidence="8">
    <location>
        <begin position="343"/>
        <end position="465"/>
    </location>
</feature>
<evidence type="ECO:0000313" key="14">
    <source>
        <dbReference type="EMBL" id="OGB74265.1"/>
    </source>
</evidence>
<comment type="caution">
    <text evidence="8">Lacks conserved residue(s) required for the propagation of feature annotation.</text>
</comment>
<dbReference type="PANTHER" id="PTHR30050:SF2">
    <property type="entry name" value="CHROMOSOMAL REPLICATION INITIATOR PROTEIN DNAA"/>
    <property type="match status" value="1"/>
</dbReference>
<dbReference type="GO" id="GO:0005524">
    <property type="term" value="F:ATP binding"/>
    <property type="evidence" value="ECO:0007669"/>
    <property type="project" value="UniProtKB-UniRule"/>
</dbReference>
<evidence type="ECO:0000256" key="5">
    <source>
        <dbReference type="ARBA" id="ARBA00022840"/>
    </source>
</evidence>
<comment type="subcellular location">
    <subcellularLocation>
        <location evidence="8">Cytoplasm</location>
    </subcellularLocation>
</comment>
<dbReference type="GO" id="GO:0006270">
    <property type="term" value="P:DNA replication initiation"/>
    <property type="evidence" value="ECO:0007669"/>
    <property type="project" value="UniProtKB-UniRule"/>
</dbReference>
<dbReference type="SUPFAM" id="SSF48295">
    <property type="entry name" value="TrpR-like"/>
    <property type="match status" value="1"/>
</dbReference>
<proteinExistence type="inferred from homology"/>
<dbReference type="HAMAP" id="MF_00377">
    <property type="entry name" value="DnaA_bact"/>
    <property type="match status" value="1"/>
</dbReference>
<keyword evidence="7 8" id="KW-0238">DNA-binding</keyword>
<keyword evidence="6 8" id="KW-0446">Lipid-binding</keyword>
<dbReference type="InterPro" id="IPR038454">
    <property type="entry name" value="DnaA_N_sf"/>
</dbReference>
<keyword evidence="2 8" id="KW-0963">Cytoplasm</keyword>
<evidence type="ECO:0000256" key="3">
    <source>
        <dbReference type="ARBA" id="ARBA00022705"/>
    </source>
</evidence>
<dbReference type="PANTHER" id="PTHR30050">
    <property type="entry name" value="CHROMOSOMAL REPLICATION INITIATOR PROTEIN DNAA"/>
    <property type="match status" value="1"/>
</dbReference>
<accession>A0A1F4NS32</accession>
<comment type="domain">
    <text evidence="8">Domain I is involved in oligomerization and binding regulators, domain II is flexibile and of varying length in different bacteria, domain III forms the AAA+ region, while domain IV binds dsDNA.</text>
</comment>
<name>A0A1F4NS32_UNCK3</name>
<dbReference type="InterPro" id="IPR013159">
    <property type="entry name" value="DnaA_C"/>
</dbReference>
<organism evidence="14 15">
    <name type="scientific">candidate division Kazan bacterium RBG_13_50_9</name>
    <dbReference type="NCBI Taxonomy" id="1798535"/>
    <lineage>
        <taxon>Bacteria</taxon>
        <taxon>Bacteria division Kazan-3B-28</taxon>
    </lineage>
</organism>
<dbReference type="SUPFAM" id="SSF52540">
    <property type="entry name" value="P-loop containing nucleoside triphosphate hydrolases"/>
    <property type="match status" value="1"/>
</dbReference>
<dbReference type="CDD" id="cd00009">
    <property type="entry name" value="AAA"/>
    <property type="match status" value="1"/>
</dbReference>
<feature type="region of interest" description="Domain III, AAA+ region" evidence="8">
    <location>
        <begin position="126"/>
        <end position="342"/>
    </location>
</feature>
<evidence type="ECO:0000256" key="6">
    <source>
        <dbReference type="ARBA" id="ARBA00023121"/>
    </source>
</evidence>
<dbReference type="GO" id="GO:0005886">
    <property type="term" value="C:plasma membrane"/>
    <property type="evidence" value="ECO:0007669"/>
    <property type="project" value="TreeGrafter"/>
</dbReference>
<evidence type="ECO:0000256" key="2">
    <source>
        <dbReference type="ARBA" id="ARBA00022490"/>
    </source>
</evidence>
<dbReference type="Gene3D" id="1.10.8.60">
    <property type="match status" value="1"/>
</dbReference>
<evidence type="ECO:0000313" key="15">
    <source>
        <dbReference type="Proteomes" id="UP000176651"/>
    </source>
</evidence>
<dbReference type="GO" id="GO:0005737">
    <property type="term" value="C:cytoplasm"/>
    <property type="evidence" value="ECO:0007669"/>
    <property type="project" value="UniProtKB-SubCell"/>
</dbReference>
<dbReference type="InterPro" id="IPR013317">
    <property type="entry name" value="DnaA_dom"/>
</dbReference>
<dbReference type="Pfam" id="PF08299">
    <property type="entry name" value="Bac_DnaA_C"/>
    <property type="match status" value="1"/>
</dbReference>
<evidence type="ECO:0000256" key="10">
    <source>
        <dbReference type="RuleBase" id="RU000577"/>
    </source>
</evidence>
<comment type="caution">
    <text evidence="14">The sequence shown here is derived from an EMBL/GenBank/DDBJ whole genome shotgun (WGS) entry which is preliminary data.</text>
</comment>
<dbReference type="InterPro" id="IPR024633">
    <property type="entry name" value="DnaA_N_dom"/>
</dbReference>
<dbReference type="PRINTS" id="PR00051">
    <property type="entry name" value="DNAA"/>
</dbReference>
<dbReference type="CDD" id="cd06571">
    <property type="entry name" value="Bac_DnaA_C"/>
    <property type="match status" value="1"/>
</dbReference>
<comment type="subunit">
    <text evidence="8">Oligomerizes as a right-handed, spiral filament on DNA at oriC.</text>
</comment>
<dbReference type="Gene3D" id="3.30.300.180">
    <property type="match status" value="1"/>
</dbReference>
<dbReference type="Gene3D" id="3.40.50.300">
    <property type="entry name" value="P-loop containing nucleotide triphosphate hydrolases"/>
    <property type="match status" value="1"/>
</dbReference>
<feature type="binding site" evidence="8">
    <location>
        <position position="170"/>
    </location>
    <ligand>
        <name>ATP</name>
        <dbReference type="ChEBI" id="CHEBI:30616"/>
    </ligand>
</feature>
<evidence type="ECO:0000256" key="8">
    <source>
        <dbReference type="HAMAP-Rule" id="MF_00377"/>
    </source>
</evidence>
<dbReference type="InterPro" id="IPR020591">
    <property type="entry name" value="Chromosome_initiator_DnaA-like"/>
</dbReference>
<dbReference type="NCBIfam" id="TIGR00362">
    <property type="entry name" value="DnaA"/>
    <property type="match status" value="1"/>
</dbReference>
<dbReference type="Pfam" id="PF00308">
    <property type="entry name" value="Bac_DnaA"/>
    <property type="match status" value="1"/>
</dbReference>
<evidence type="ECO:0000256" key="11">
    <source>
        <dbReference type="RuleBase" id="RU004227"/>
    </source>
</evidence>
<feature type="binding site" evidence="8">
    <location>
        <position position="174"/>
    </location>
    <ligand>
        <name>ATP</name>
        <dbReference type="ChEBI" id="CHEBI:30616"/>
    </ligand>
</feature>
<feature type="binding site" evidence="8">
    <location>
        <position position="173"/>
    </location>
    <ligand>
        <name>ATP</name>
        <dbReference type="ChEBI" id="CHEBI:30616"/>
    </ligand>
</feature>
<dbReference type="FunFam" id="3.40.50.300:FF:000668">
    <property type="entry name" value="Chromosomal replication initiator protein DnaA"/>
    <property type="match status" value="1"/>
</dbReference>
<dbReference type="SMART" id="SM00760">
    <property type="entry name" value="Bac_DnaA_C"/>
    <property type="match status" value="1"/>
</dbReference>
<dbReference type="Pfam" id="PF11638">
    <property type="entry name" value="DnaA_N"/>
    <property type="match status" value="1"/>
</dbReference>
<feature type="domain" description="Chromosomal replication initiator DnaA C-terminal" evidence="13">
    <location>
        <begin position="371"/>
        <end position="440"/>
    </location>
</feature>
<keyword evidence="4 8" id="KW-0547">Nucleotide-binding</keyword>
<dbReference type="InterPro" id="IPR001957">
    <property type="entry name" value="Chromosome_initiator_DnaA"/>
</dbReference>
<evidence type="ECO:0000259" key="12">
    <source>
        <dbReference type="SMART" id="SM00382"/>
    </source>
</evidence>
<evidence type="ECO:0000256" key="9">
    <source>
        <dbReference type="NCBIfam" id="TIGR00362"/>
    </source>
</evidence>
<comment type="similarity">
    <text evidence="1 8 11">Belongs to the DnaA family.</text>
</comment>
<evidence type="ECO:0000256" key="7">
    <source>
        <dbReference type="ARBA" id="ARBA00023125"/>
    </source>
</evidence>
<keyword evidence="5 8" id="KW-0067">ATP-binding</keyword>
<dbReference type="InterPro" id="IPR003593">
    <property type="entry name" value="AAA+_ATPase"/>
</dbReference>
<dbReference type="GO" id="GO:0008289">
    <property type="term" value="F:lipid binding"/>
    <property type="evidence" value="ECO:0007669"/>
    <property type="project" value="UniProtKB-KW"/>
</dbReference>
<comment type="function">
    <text evidence="8 10">Plays an essential role in the initiation and regulation of chromosomal replication. ATP-DnaA binds to the origin of replication (oriC) to initiate formation of the DNA replication initiation complex once per cell cycle. Binds the DnaA box (a 9 base pair repeat at the origin) and separates the double-stranded (ds)DNA. Forms a right-handed helical filament on oriC DNA; dsDNA binds to the exterior of the filament while single-stranded (ss)DNA is stabiized in the filament's interior. The ATP-DnaA-oriC complex binds and stabilizes one strand of the AT-rich DNA unwinding element (DUE), permitting loading of DNA polymerase. After initiation quickly degrades to an ADP-DnaA complex that is not apt for DNA replication. Binds acidic phospholipids.</text>
</comment>
<feature type="region of interest" description="Domain I, interacts with DnaA modulators" evidence="8">
    <location>
        <begin position="1"/>
        <end position="93"/>
    </location>
</feature>
<dbReference type="SMART" id="SM00382">
    <property type="entry name" value="AAA"/>
    <property type="match status" value="1"/>
</dbReference>
<dbReference type="STRING" id="1798535.A2V68_00675"/>
<dbReference type="InterPro" id="IPR010921">
    <property type="entry name" value="Trp_repressor/repl_initiator"/>
</dbReference>
<dbReference type="InterPro" id="IPR027417">
    <property type="entry name" value="P-loop_NTPase"/>
</dbReference>
<keyword evidence="3 8" id="KW-0235">DNA replication</keyword>
<feature type="binding site" evidence="8">
    <location>
        <position position="172"/>
    </location>
    <ligand>
        <name>ATP</name>
        <dbReference type="ChEBI" id="CHEBI:30616"/>
    </ligand>
</feature>
<feature type="domain" description="AAA+ ATPase" evidence="12">
    <location>
        <begin position="159"/>
        <end position="290"/>
    </location>
</feature>
<evidence type="ECO:0000259" key="13">
    <source>
        <dbReference type="SMART" id="SM00760"/>
    </source>
</evidence>
<reference evidence="14 15" key="1">
    <citation type="journal article" date="2016" name="Nat. Commun.">
        <title>Thousands of microbial genomes shed light on interconnected biogeochemical processes in an aquifer system.</title>
        <authorList>
            <person name="Anantharaman K."/>
            <person name="Brown C.T."/>
            <person name="Hug L.A."/>
            <person name="Sharon I."/>
            <person name="Castelle C.J."/>
            <person name="Probst A.J."/>
            <person name="Thomas B.C."/>
            <person name="Singh A."/>
            <person name="Wilkins M.J."/>
            <person name="Karaoz U."/>
            <person name="Brodie E.L."/>
            <person name="Williams K.H."/>
            <person name="Hubbard S.S."/>
            <person name="Banfield J.F."/>
        </authorList>
    </citation>
    <scope>NUCLEOTIDE SEQUENCE [LARGE SCALE GENOMIC DNA]</scope>
</reference>
<sequence>MGGENKVDKNRLWQSVLGEMQVSLTNANFNTWFKNTEILEIEETKVIIRVPNTFTREWLKKNYEKDVRRCLARSLPQLREIEYATGVRTPRETLFSEAAKSSEPKPLVVPKASFAVITKAREQPERLNPRYTFESFVVGESNRLAQAAAEAVAKAPGITYNPLFIYGGVGLGKTHILQAIGNEILTLYPKKRVVYVTSERFTNELVGAIQQKTTKEFKEKYRKVDCLLIDDVQFLAGKEATQEEFFHTFNTLYENNKQIVITSDRPPKAIPTLEARLRSRFEWGMTADISAPNYEMRLAVLKSKSENLDFKLPDEILELIAKKIQNNIRELEGALTRVVAFGQLNNTVPTLEEAEGLLGGMLISPGKRILKVSEIIKILGKHYGMRKEDLLGRRRNKEIVFPRQVLIFLLREELDLPYKSIGRELGGRDHTTIIHDYNKIKKLVLESNDLECEVGKIKDKLYSVD</sequence>
<dbReference type="Proteomes" id="UP000176651">
    <property type="component" value="Unassembled WGS sequence"/>
</dbReference>
<evidence type="ECO:0000256" key="1">
    <source>
        <dbReference type="ARBA" id="ARBA00006583"/>
    </source>
</evidence>
<dbReference type="EMBL" id="META01000003">
    <property type="protein sequence ID" value="OGB74265.1"/>
    <property type="molecule type" value="Genomic_DNA"/>
</dbReference>
<dbReference type="Gene3D" id="1.10.1750.10">
    <property type="match status" value="1"/>
</dbReference>